<keyword evidence="3" id="KW-1185">Reference proteome</keyword>
<comment type="caution">
    <text evidence="2">The sequence shown here is derived from an EMBL/GenBank/DDBJ whole genome shotgun (WGS) entry which is preliminary data.</text>
</comment>
<protein>
    <recommendedName>
        <fullName evidence="4">DUF3108 domain-containing protein</fullName>
    </recommendedName>
</protein>
<dbReference type="Proteomes" id="UP000249065">
    <property type="component" value="Unassembled WGS sequence"/>
</dbReference>
<organism evidence="2 3">
    <name type="scientific">Roseicella frigidaeris</name>
    <dbReference type="NCBI Taxonomy" id="2230885"/>
    <lineage>
        <taxon>Bacteria</taxon>
        <taxon>Pseudomonadati</taxon>
        <taxon>Pseudomonadota</taxon>
        <taxon>Alphaproteobacteria</taxon>
        <taxon>Acetobacterales</taxon>
        <taxon>Roseomonadaceae</taxon>
        <taxon>Roseicella</taxon>
    </lineage>
</organism>
<dbReference type="EMBL" id="QLIX01000014">
    <property type="protein sequence ID" value="RAI57812.1"/>
    <property type="molecule type" value="Genomic_DNA"/>
</dbReference>
<accession>A0A327M687</accession>
<gene>
    <name evidence="2" type="ORF">DOO78_17520</name>
</gene>
<evidence type="ECO:0000313" key="3">
    <source>
        <dbReference type="Proteomes" id="UP000249065"/>
    </source>
</evidence>
<name>A0A327M687_9PROT</name>
<evidence type="ECO:0000313" key="2">
    <source>
        <dbReference type="EMBL" id="RAI57812.1"/>
    </source>
</evidence>
<sequence>MAVLSRVRRGLPALAILLLAGSPGLASAEAVEARYVAALGGIAIMEIDLLLDLGQGGYRIRTRLRTRGVGTLFGQGEQVTEAEGTFRGIEPAPARYRTEGAWRGTFRQIVLAYPPGTAPPVLQRLEPPEAWLCY</sequence>
<dbReference type="OrthoDB" id="7375395at2"/>
<evidence type="ECO:0000256" key="1">
    <source>
        <dbReference type="SAM" id="SignalP"/>
    </source>
</evidence>
<keyword evidence="1" id="KW-0732">Signal</keyword>
<dbReference type="AlphaFoldDB" id="A0A327M687"/>
<reference evidence="3" key="1">
    <citation type="submission" date="2018-06" db="EMBL/GenBank/DDBJ databases">
        <authorList>
            <person name="Khan S.A."/>
        </authorList>
    </citation>
    <scope>NUCLEOTIDE SEQUENCE [LARGE SCALE GENOMIC DNA]</scope>
    <source>
        <strain evidence="3">DB-1506</strain>
    </source>
</reference>
<proteinExistence type="predicted"/>
<dbReference type="RefSeq" id="WP_111471155.1">
    <property type="nucleotide sequence ID" value="NZ_QLIX01000014.1"/>
</dbReference>
<feature type="chain" id="PRO_5016278570" description="DUF3108 domain-containing protein" evidence="1">
    <location>
        <begin position="29"/>
        <end position="134"/>
    </location>
</feature>
<feature type="signal peptide" evidence="1">
    <location>
        <begin position="1"/>
        <end position="28"/>
    </location>
</feature>
<evidence type="ECO:0008006" key="4">
    <source>
        <dbReference type="Google" id="ProtNLM"/>
    </source>
</evidence>